<evidence type="ECO:0000256" key="1">
    <source>
        <dbReference type="SAM" id="Phobius"/>
    </source>
</evidence>
<dbReference type="EMBL" id="AP018738">
    <property type="protein sequence ID" value="BBE51825.1"/>
    <property type="molecule type" value="Genomic_DNA"/>
</dbReference>
<sequence length="116" mass="13286">MSDLIVESDDNKNQSLKTLTLIVYVLYALSYFTGLTAIVGIIINYVKKDDVAGTWLESHFRWQIRTFWFGLLWAVIGGATLIIGIGFAVLFANFCWIIYRIVKGWLNLNDNKPMTF</sequence>
<gene>
    <name evidence="2" type="ORF">OYT1_ch2309</name>
</gene>
<evidence type="ECO:0008006" key="4">
    <source>
        <dbReference type="Google" id="ProtNLM"/>
    </source>
</evidence>
<keyword evidence="3" id="KW-1185">Reference proteome</keyword>
<dbReference type="STRING" id="1188319.OYT1_01548"/>
<protein>
    <recommendedName>
        <fullName evidence="4">Transmembrane protein</fullName>
    </recommendedName>
</protein>
<dbReference type="OrthoDB" id="5405464at2"/>
<proteinExistence type="predicted"/>
<evidence type="ECO:0000313" key="2">
    <source>
        <dbReference type="EMBL" id="BBE51825.1"/>
    </source>
</evidence>
<feature type="transmembrane region" description="Helical" evidence="1">
    <location>
        <begin position="21"/>
        <end position="46"/>
    </location>
</feature>
<feature type="transmembrane region" description="Helical" evidence="1">
    <location>
        <begin position="66"/>
        <end position="99"/>
    </location>
</feature>
<dbReference type="Proteomes" id="UP000033070">
    <property type="component" value="Chromosome"/>
</dbReference>
<organism evidence="2 3">
    <name type="scientific">Ferriphaselus amnicola</name>
    <dbReference type="NCBI Taxonomy" id="1188319"/>
    <lineage>
        <taxon>Bacteria</taxon>
        <taxon>Pseudomonadati</taxon>
        <taxon>Pseudomonadota</taxon>
        <taxon>Betaproteobacteria</taxon>
        <taxon>Nitrosomonadales</taxon>
        <taxon>Gallionellaceae</taxon>
        <taxon>Ferriphaselus</taxon>
    </lineage>
</organism>
<dbReference type="RefSeq" id="WP_062626722.1">
    <property type="nucleotide sequence ID" value="NZ_AP018738.1"/>
</dbReference>
<dbReference type="AlphaFoldDB" id="A0A2Z6GFA3"/>
<reference evidence="2 3" key="1">
    <citation type="submission" date="2018-06" db="EMBL/GenBank/DDBJ databases">
        <title>OYT1 Genome Sequencing.</title>
        <authorList>
            <person name="Kato S."/>
            <person name="Itoh T."/>
            <person name="Ohkuma M."/>
        </authorList>
    </citation>
    <scope>NUCLEOTIDE SEQUENCE [LARGE SCALE GENOMIC DNA]</scope>
    <source>
        <strain evidence="2 3">OYT1</strain>
    </source>
</reference>
<keyword evidence="1" id="KW-0472">Membrane</keyword>
<name>A0A2Z6GFA3_9PROT</name>
<accession>A0A2Z6GFA3</accession>
<keyword evidence="1" id="KW-1133">Transmembrane helix</keyword>
<evidence type="ECO:0000313" key="3">
    <source>
        <dbReference type="Proteomes" id="UP000033070"/>
    </source>
</evidence>
<dbReference type="KEGG" id="fam:OYT1_ch2309"/>
<keyword evidence="1" id="KW-0812">Transmembrane</keyword>